<gene>
    <name evidence="1" type="ORF">PsorP6_014629</name>
</gene>
<protein>
    <submittedName>
        <fullName evidence="1">Uncharacterized protein</fullName>
    </submittedName>
</protein>
<dbReference type="Proteomes" id="UP001163321">
    <property type="component" value="Chromosome 7"/>
</dbReference>
<evidence type="ECO:0000313" key="1">
    <source>
        <dbReference type="EMBL" id="KAI9909587.1"/>
    </source>
</evidence>
<comment type="caution">
    <text evidence="1">The sequence shown here is derived from an EMBL/GenBank/DDBJ whole genome shotgun (WGS) entry which is preliminary data.</text>
</comment>
<proteinExistence type="predicted"/>
<keyword evidence="2" id="KW-1185">Reference proteome</keyword>
<accession>A0ACC0VTH7</accession>
<evidence type="ECO:0000313" key="2">
    <source>
        <dbReference type="Proteomes" id="UP001163321"/>
    </source>
</evidence>
<name>A0ACC0VTH7_9STRA</name>
<organism evidence="1 2">
    <name type="scientific">Peronosclerospora sorghi</name>
    <dbReference type="NCBI Taxonomy" id="230839"/>
    <lineage>
        <taxon>Eukaryota</taxon>
        <taxon>Sar</taxon>
        <taxon>Stramenopiles</taxon>
        <taxon>Oomycota</taxon>
        <taxon>Peronosporomycetes</taxon>
        <taxon>Peronosporales</taxon>
        <taxon>Peronosporaceae</taxon>
        <taxon>Peronosclerospora</taxon>
    </lineage>
</organism>
<reference evidence="1 2" key="1">
    <citation type="journal article" date="2022" name="bioRxiv">
        <title>The genome of the oomycete Peronosclerospora sorghi, a cosmopolitan pathogen of maize and sorghum, is inflated with dispersed pseudogenes.</title>
        <authorList>
            <person name="Fletcher K."/>
            <person name="Martin F."/>
            <person name="Isakeit T."/>
            <person name="Cavanaugh K."/>
            <person name="Magill C."/>
            <person name="Michelmore R."/>
        </authorList>
    </citation>
    <scope>NUCLEOTIDE SEQUENCE [LARGE SCALE GENOMIC DNA]</scope>
    <source>
        <strain evidence="1">P6</strain>
    </source>
</reference>
<dbReference type="EMBL" id="CM047586">
    <property type="protein sequence ID" value="KAI9909587.1"/>
    <property type="molecule type" value="Genomic_DNA"/>
</dbReference>
<sequence length="426" mass="48186">MPVEQVEYLRSLPSIRDSCHRVLMLAQEDKLPHFSFIQSKMHPLADYVINVIRLSYPTPNEAKVPFHSRWRHFETGDPLRIEKMISTWHCDQLEKTRRLLDLALVSVLLDAGAGPTWQFKEPGTENFYNRSEGLGIASLHMFKMGNFSIDPAKNPNRVDAKALANLPDDAIAKAFQVSETNPLVGCAGRTELLKCEHDQNVVHVQRLGQSMTNYPEFFTGVDGSIRPGNMVDYLAQHQNVNGEVSIATLWNVVLHGLQDVWPESRTRIDGQNMGDVWELSYLPEHEKGGKFVSFHKLSQWLTYSLLEPLQDTGFKITDLTLMTGLPEYRNGGLLVDYGVLVPKSPTTLTDEFDPRNEVIIEWRALTVAILDELHKLILERLNFTADLFPLVKMLEGGSWKAGRMVAKEKRANGIPPIKIKSDGTVF</sequence>